<dbReference type="InterPro" id="IPR038718">
    <property type="entry name" value="SNF2-like_sf"/>
</dbReference>
<evidence type="ECO:0000259" key="10">
    <source>
        <dbReference type="PROSITE" id="PS51194"/>
    </source>
</evidence>
<protein>
    <recommendedName>
        <fullName evidence="7">32 kDa GBP</fullName>
    </recommendedName>
</protein>
<dbReference type="GO" id="GO:0017025">
    <property type="term" value="F:TBP-class protein binding"/>
    <property type="evidence" value="ECO:0007669"/>
    <property type="project" value="InterPro"/>
</dbReference>
<dbReference type="FunFam" id="2.60.120.200:FF:000145">
    <property type="entry name" value="Galectin"/>
    <property type="match status" value="1"/>
</dbReference>
<dbReference type="Proteomes" id="UP000835052">
    <property type="component" value="Unassembled WGS sequence"/>
</dbReference>
<gene>
    <name evidence="12" type="ORF">CAUJ_LOCUS13613</name>
</gene>
<dbReference type="GO" id="GO:0005524">
    <property type="term" value="F:ATP binding"/>
    <property type="evidence" value="ECO:0007669"/>
    <property type="project" value="InterPro"/>
</dbReference>
<dbReference type="InterPro" id="IPR022707">
    <property type="entry name" value="Mot1_central_dom"/>
</dbReference>
<dbReference type="Gene3D" id="3.40.50.300">
    <property type="entry name" value="P-loop containing nucleotide triphosphate hydrolases"/>
    <property type="match status" value="1"/>
</dbReference>
<evidence type="ECO:0000256" key="4">
    <source>
        <dbReference type="ARBA" id="ARBA00022806"/>
    </source>
</evidence>
<dbReference type="FunFam" id="2.60.120.200:FF:000155">
    <property type="entry name" value="Galectin"/>
    <property type="match status" value="1"/>
</dbReference>
<accession>A0A8S1HNZ6</accession>
<dbReference type="InterPro" id="IPR011989">
    <property type="entry name" value="ARM-like"/>
</dbReference>
<dbReference type="CDD" id="cd00070">
    <property type="entry name" value="GLECT"/>
    <property type="match status" value="2"/>
</dbReference>
<dbReference type="SMART" id="SM00487">
    <property type="entry name" value="DEXDc"/>
    <property type="match status" value="1"/>
</dbReference>
<evidence type="ECO:0000313" key="13">
    <source>
        <dbReference type="Proteomes" id="UP000835052"/>
    </source>
</evidence>
<dbReference type="InterPro" id="IPR049730">
    <property type="entry name" value="SNF2/RAD54-like_C"/>
</dbReference>
<keyword evidence="4" id="KW-0347">Helicase</keyword>
<evidence type="ECO:0000256" key="2">
    <source>
        <dbReference type="ARBA" id="ARBA00022737"/>
    </source>
</evidence>
<dbReference type="Gene3D" id="1.25.10.10">
    <property type="entry name" value="Leucine-rich Repeat Variant"/>
    <property type="match status" value="2"/>
</dbReference>
<feature type="domain" description="Helicase ATP-binding" evidence="9">
    <location>
        <begin position="1370"/>
        <end position="1525"/>
    </location>
</feature>
<evidence type="ECO:0000256" key="7">
    <source>
        <dbReference type="ARBA" id="ARBA00077435"/>
    </source>
</evidence>
<feature type="domain" description="Galectin" evidence="11">
    <location>
        <begin position="151"/>
        <end position="278"/>
    </location>
</feature>
<evidence type="ECO:0000256" key="6">
    <source>
        <dbReference type="ARBA" id="ARBA00057632"/>
    </source>
</evidence>
<dbReference type="CDD" id="cd18793">
    <property type="entry name" value="SF2_C_SNF"/>
    <property type="match status" value="1"/>
</dbReference>
<dbReference type="Pfam" id="PF12054">
    <property type="entry name" value="DUF3535"/>
    <property type="match status" value="1"/>
</dbReference>
<keyword evidence="5" id="KW-0238">DNA-binding</keyword>
<dbReference type="InterPro" id="IPR001079">
    <property type="entry name" value="Galectin_CRD"/>
</dbReference>
<dbReference type="SUPFAM" id="SSF49899">
    <property type="entry name" value="Concanavalin A-like lectins/glucanases"/>
    <property type="match status" value="2"/>
</dbReference>
<dbReference type="PROSITE" id="PS51194">
    <property type="entry name" value="HELICASE_CTER"/>
    <property type="match status" value="1"/>
</dbReference>
<dbReference type="EMBL" id="CAJGYM010000102">
    <property type="protein sequence ID" value="CAD6197704.1"/>
    <property type="molecule type" value="Genomic_DNA"/>
</dbReference>
<dbReference type="GO" id="GO:0016887">
    <property type="term" value="F:ATP hydrolysis activity"/>
    <property type="evidence" value="ECO:0007669"/>
    <property type="project" value="InterPro"/>
</dbReference>
<sequence length="1917" mass="214990">MAEEVKSYPVPYRSVLQEKFEPGQTLIIKGSTIDESQRFTINLHSKAADFSGNDVPLHISVRFDEGKIVLNTFANGEWGKEERKSNPIKKGDSFDIRVRAHDDRFQVIVDHKEFKDFEHRVPLTSISHLSIDGDLYLNHVHWGGKYYPVPYESGISSGLPVGKTLLVFGTVEKKAKRFHLNLLRKNGDIALHFNPRFDEKHVIRNSLQANEWGNEEREGKVPFEKGVGFDLAIQNEAYAFQIFVNGERWASYAHRSDPNDIAGLQIAGDIELSGIQIQNAVCGRMSDTRLQHIGSLLDSKNRTVRAEAIHAFGKYSIADEKVSQILFKHITSPSWEARVSAGDALRSVLRNLELKTSDGDPTLASGLQVLDISYILNTFKPLLSENEAELAVNAKLSTKQQRRIIDQHLELIDATGLSSSRFLPDAEVLPRKFEAEPVQKEIASLTDFATELKQEADENGNASDGGETDDMQTLLRERFERFVKELFPVLGDHRWQLRHGAAIALSRIVSSCYPNLPARIVDAAIQLLLEVLVLDQFNDFMSGRNATAPVRETCAQAIGHILNVTDESRRKLILAFMFRMLEFKGDKNWNVRQSALLVLKYYFAVAKLEAQIFDNCFDVVVRSLDDPIDDVVCCAVMTLSSILANRAYSVGREEGTKNGVSKENLLVDRVLQHVWRLLEIESKKEQLRSGLDALCVDLMGIVETWLRLDAAAYLDRRQTMIVSSMLDAAFPTRSAKVVALIDTALDRGHAVLQAKEAFSILKQFYRALLFAAPGEDTVFIEMVFLAALKLLRVYHTPLVEEDELSSHIGRWMCCILYDHRNPLINVFELGTDGSSSSPKTPQERMCSEEMRFLSEKEKDNVYVTRKILCAKLLAAILEIVYEAKKELDGQPVSKSVQLLFAPYLQSSSLMHNLGAALIVNEWAALYRAALNKGTQPDAPMTVISLCDALLRGPPKSFDELTTSVHLLTNECNEFVDYCSVRGFNRKAFSLDQTSSAEVMSSTAYEECRAKAKSQNQLDSLDSRYKSLCEFIKFTKSTVRINTTRVYALISSALFYFGCAPDKLTPQIFRGSIPLLLIYSSTRQPKPFVKVLAKAMESFSSCPFRIPKPGLQDSSLIVTMERIGRSDAGETNEEISAESKNAELILVICSNFSISQVPEYYSHFDLDETEDMMTLLSRLELHGCLWSRVVSSLSESSSATVLKLLASPDPNVRFAGAKAVETFARSRLGDTISLVLHRLTEMSANIDSENDRRGAAEAVLRLAMMENSVAGVATLLCPLAFCMLTDQLAEIRDAAGEAFRRLVPLVVVEDPSYQVVGLSEELNRKRIELADFIHVLASPARLPHVSKQQIVGLAEDVELRHYQIEGITWMRFLKKYSLNGILADDMGLGKTLQTMCALALSVDYDGIPQNSRCSLIVCPRTLVDHWCAEWKRFFPVRPPARKSAVRNLETEIIVVAYEDLKTNQYLQKKTWNYVVLDEGHVMRNPKTVVWKVAMELKAKSRLLLSGTPIQNSPTDVWALFTWLMPGYLGNERQFRAKFLKKILKCRSNKASEADIKNGSAAVDQLHRLILPFVLRRLKSEVLKELPDKNVQDYECELSEEQKEIYRFLVDRCTTSEEALRSGNGIAPLHALIALRKLVDHPTLILNTLDKLNAPQRIRDLAKDGCSSGKLDALGQLLTECGICQSEEEAKNEDVDDAILPSETLEQSHRALIFCQWKTSAALVSKALETGVFGNKVSHLVLDGDTPPSERLNVVNRFNTDVSIDVLVLTTHIGGVGLNLTGADVVIFLDHDWNPMKDLQAIDRAHRLGQTKKVNVYRLITQGTVEQKVMSLHKFKINTAQALIGADNTSLRSMQTTELMEMFSLDGDDSKSNSSAAPVPKKRAKKGQPEDEWNLAEMWDETQYDVFDVQNFLRQTSSS</sequence>
<feature type="domain" description="Galectin" evidence="11">
    <location>
        <begin position="12"/>
        <end position="143"/>
    </location>
</feature>
<dbReference type="InterPro" id="IPR001650">
    <property type="entry name" value="Helicase_C-like"/>
</dbReference>
<comment type="caution">
    <text evidence="12">The sequence shown here is derived from an EMBL/GenBank/DDBJ whole genome shotgun (WGS) entry which is preliminary data.</text>
</comment>
<dbReference type="InterPro" id="IPR027417">
    <property type="entry name" value="P-loop_NTPase"/>
</dbReference>
<dbReference type="GO" id="GO:0004386">
    <property type="term" value="F:helicase activity"/>
    <property type="evidence" value="ECO:0007669"/>
    <property type="project" value="UniProtKB-KW"/>
</dbReference>
<dbReference type="Gene3D" id="2.60.120.200">
    <property type="match status" value="2"/>
</dbReference>
<keyword evidence="2" id="KW-0677">Repeat</keyword>
<dbReference type="GO" id="GO:0030246">
    <property type="term" value="F:carbohydrate binding"/>
    <property type="evidence" value="ECO:0007669"/>
    <property type="project" value="UniProtKB-KW"/>
</dbReference>
<reference evidence="12" key="1">
    <citation type="submission" date="2020-10" db="EMBL/GenBank/DDBJ databases">
        <authorList>
            <person name="Kikuchi T."/>
        </authorList>
    </citation>
    <scope>NUCLEOTIDE SEQUENCE</scope>
    <source>
        <strain evidence="12">NKZ352</strain>
    </source>
</reference>
<comment type="function">
    <text evidence="6">Binds galactose.</text>
</comment>
<organism evidence="12 13">
    <name type="scientific">Caenorhabditis auriculariae</name>
    <dbReference type="NCBI Taxonomy" id="2777116"/>
    <lineage>
        <taxon>Eukaryota</taxon>
        <taxon>Metazoa</taxon>
        <taxon>Ecdysozoa</taxon>
        <taxon>Nematoda</taxon>
        <taxon>Chromadorea</taxon>
        <taxon>Rhabditida</taxon>
        <taxon>Rhabditina</taxon>
        <taxon>Rhabditomorpha</taxon>
        <taxon>Rhabditoidea</taxon>
        <taxon>Rhabditidae</taxon>
        <taxon>Peloderinae</taxon>
        <taxon>Caenorhabditis</taxon>
    </lineage>
</organism>
<dbReference type="Gene3D" id="3.40.50.10810">
    <property type="entry name" value="Tandem AAA-ATPase domain"/>
    <property type="match status" value="1"/>
</dbReference>
<dbReference type="InterPro" id="IPR013320">
    <property type="entry name" value="ConA-like_dom_sf"/>
</dbReference>
<evidence type="ECO:0000259" key="11">
    <source>
        <dbReference type="PROSITE" id="PS51304"/>
    </source>
</evidence>
<dbReference type="SMART" id="SM00908">
    <property type="entry name" value="Gal-bind_lectin"/>
    <property type="match status" value="2"/>
</dbReference>
<keyword evidence="3" id="KW-0378">Hydrolase</keyword>
<dbReference type="SMART" id="SM00490">
    <property type="entry name" value="HELICc"/>
    <property type="match status" value="1"/>
</dbReference>
<evidence type="ECO:0000256" key="8">
    <source>
        <dbReference type="SAM" id="MobiDB-lite"/>
    </source>
</evidence>
<dbReference type="PANTHER" id="PTHR36498">
    <property type="entry name" value="TATA-BINDING PROTEIN-ASSOCIATED FACTOR 172"/>
    <property type="match status" value="1"/>
</dbReference>
<evidence type="ECO:0000256" key="1">
    <source>
        <dbReference type="ARBA" id="ARBA00022734"/>
    </source>
</evidence>
<dbReference type="InterPro" id="IPR016024">
    <property type="entry name" value="ARM-type_fold"/>
</dbReference>
<dbReference type="PROSITE" id="PS51192">
    <property type="entry name" value="HELICASE_ATP_BIND_1"/>
    <property type="match status" value="1"/>
</dbReference>
<dbReference type="SUPFAM" id="SSF48371">
    <property type="entry name" value="ARM repeat"/>
    <property type="match status" value="1"/>
</dbReference>
<dbReference type="InterPro" id="IPR000330">
    <property type="entry name" value="SNF2_N"/>
</dbReference>
<dbReference type="PANTHER" id="PTHR36498:SF1">
    <property type="entry name" value="TATA-BINDING PROTEIN-ASSOCIATED FACTOR 172"/>
    <property type="match status" value="1"/>
</dbReference>
<dbReference type="InterPro" id="IPR044972">
    <property type="entry name" value="Mot1"/>
</dbReference>
<dbReference type="Pfam" id="PF00271">
    <property type="entry name" value="Helicase_C"/>
    <property type="match status" value="1"/>
</dbReference>
<keyword evidence="13" id="KW-1185">Reference proteome</keyword>
<dbReference type="OrthoDB" id="10252227at2759"/>
<keyword evidence="1" id="KW-0430">Lectin</keyword>
<name>A0A8S1HNZ6_9PELO</name>
<dbReference type="SUPFAM" id="SSF52540">
    <property type="entry name" value="P-loop containing nucleoside triphosphate hydrolases"/>
    <property type="match status" value="2"/>
</dbReference>
<feature type="region of interest" description="Disordered" evidence="8">
    <location>
        <begin position="1863"/>
        <end position="1890"/>
    </location>
</feature>
<evidence type="ECO:0000313" key="12">
    <source>
        <dbReference type="EMBL" id="CAD6197704.1"/>
    </source>
</evidence>
<dbReference type="Pfam" id="PF00176">
    <property type="entry name" value="SNF2-rel_dom"/>
    <property type="match status" value="1"/>
</dbReference>
<dbReference type="SMART" id="SM00276">
    <property type="entry name" value="GLECT"/>
    <property type="match status" value="2"/>
</dbReference>
<evidence type="ECO:0000256" key="5">
    <source>
        <dbReference type="ARBA" id="ARBA00023125"/>
    </source>
</evidence>
<dbReference type="PROSITE" id="PS51304">
    <property type="entry name" value="GALECTIN"/>
    <property type="match status" value="2"/>
</dbReference>
<dbReference type="GO" id="GO:0003677">
    <property type="term" value="F:DNA binding"/>
    <property type="evidence" value="ECO:0007669"/>
    <property type="project" value="UniProtKB-KW"/>
</dbReference>
<dbReference type="InterPro" id="IPR014001">
    <property type="entry name" value="Helicase_ATP-bd"/>
</dbReference>
<dbReference type="Pfam" id="PF00337">
    <property type="entry name" value="Gal-bind_lectin"/>
    <property type="match status" value="2"/>
</dbReference>
<evidence type="ECO:0000256" key="3">
    <source>
        <dbReference type="ARBA" id="ARBA00022801"/>
    </source>
</evidence>
<keyword evidence="4" id="KW-0547">Nucleotide-binding</keyword>
<keyword evidence="4" id="KW-0067">ATP-binding</keyword>
<proteinExistence type="predicted"/>
<feature type="domain" description="Helicase C-terminal" evidence="10">
    <location>
        <begin position="1692"/>
        <end position="1853"/>
    </location>
</feature>
<evidence type="ECO:0000259" key="9">
    <source>
        <dbReference type="PROSITE" id="PS51192"/>
    </source>
</evidence>